<gene>
    <name evidence="9" type="ORF">JBS370_LOCUS23137</name>
</gene>
<evidence type="ECO:0000313" key="10">
    <source>
        <dbReference type="Proteomes" id="UP000663836"/>
    </source>
</evidence>
<dbReference type="GO" id="GO:0007062">
    <property type="term" value="P:sister chromatid cohesion"/>
    <property type="evidence" value="ECO:0007669"/>
    <property type="project" value="TreeGrafter"/>
</dbReference>
<dbReference type="InterPro" id="IPR027417">
    <property type="entry name" value="P-loop_NTPase"/>
</dbReference>
<evidence type="ECO:0000256" key="3">
    <source>
        <dbReference type="ARBA" id="ARBA00022776"/>
    </source>
</evidence>
<reference evidence="9" key="1">
    <citation type="submission" date="2021-02" db="EMBL/GenBank/DDBJ databases">
        <authorList>
            <person name="Nowell W R."/>
        </authorList>
    </citation>
    <scope>NUCLEOTIDE SEQUENCE</scope>
</reference>
<evidence type="ECO:0000256" key="6">
    <source>
        <dbReference type="SAM" id="Coils"/>
    </source>
</evidence>
<evidence type="ECO:0000256" key="2">
    <source>
        <dbReference type="ARBA" id="ARBA00022618"/>
    </source>
</evidence>
<dbReference type="Proteomes" id="UP000663836">
    <property type="component" value="Unassembled WGS sequence"/>
</dbReference>
<evidence type="ECO:0000313" key="9">
    <source>
        <dbReference type="EMBL" id="CAF3943645.1"/>
    </source>
</evidence>
<keyword evidence="5" id="KW-0131">Cell cycle</keyword>
<comment type="subcellular location">
    <subcellularLocation>
        <location evidence="1">Nucleus</location>
    </subcellularLocation>
</comment>
<keyword evidence="4" id="KW-0539">Nucleus</keyword>
<name>A0A819K673_9BILA</name>
<dbReference type="AlphaFoldDB" id="A0A819K673"/>
<accession>A0A819K673</accession>
<keyword evidence="2" id="KW-0132">Cell division</keyword>
<dbReference type="GO" id="GO:0005634">
    <property type="term" value="C:nucleus"/>
    <property type="evidence" value="ECO:0007669"/>
    <property type="project" value="UniProtKB-SubCell"/>
</dbReference>
<keyword evidence="3" id="KW-0498">Mitosis</keyword>
<evidence type="ECO:0000256" key="4">
    <source>
        <dbReference type="ARBA" id="ARBA00023242"/>
    </source>
</evidence>
<evidence type="ECO:0000256" key="5">
    <source>
        <dbReference type="ARBA" id="ARBA00023306"/>
    </source>
</evidence>
<feature type="coiled-coil region" evidence="6">
    <location>
        <begin position="55"/>
        <end position="173"/>
    </location>
</feature>
<dbReference type="PANTHER" id="PTHR18937">
    <property type="entry name" value="STRUCTURAL MAINTENANCE OF CHROMOSOMES SMC FAMILY MEMBER"/>
    <property type="match status" value="1"/>
</dbReference>
<dbReference type="GO" id="GO:0003677">
    <property type="term" value="F:DNA binding"/>
    <property type="evidence" value="ECO:0007669"/>
    <property type="project" value="TreeGrafter"/>
</dbReference>
<protein>
    <recommendedName>
        <fullName evidence="8">RecF/RecN/SMC N-terminal domain-containing protein</fullName>
    </recommendedName>
</protein>
<dbReference type="Pfam" id="PF02463">
    <property type="entry name" value="SMC_N"/>
    <property type="match status" value="1"/>
</dbReference>
<evidence type="ECO:0000256" key="7">
    <source>
        <dbReference type="SAM" id="MobiDB-lite"/>
    </source>
</evidence>
<organism evidence="9 10">
    <name type="scientific">Rotaria sordida</name>
    <dbReference type="NCBI Taxonomy" id="392033"/>
    <lineage>
        <taxon>Eukaryota</taxon>
        <taxon>Metazoa</taxon>
        <taxon>Spiralia</taxon>
        <taxon>Gnathifera</taxon>
        <taxon>Rotifera</taxon>
        <taxon>Eurotatoria</taxon>
        <taxon>Bdelloidea</taxon>
        <taxon>Philodinida</taxon>
        <taxon>Philodinidae</taxon>
        <taxon>Rotaria</taxon>
    </lineage>
</organism>
<feature type="domain" description="RecF/RecN/SMC N-terminal" evidence="8">
    <location>
        <begin position="95"/>
        <end position="424"/>
    </location>
</feature>
<evidence type="ECO:0000256" key="1">
    <source>
        <dbReference type="ARBA" id="ARBA00004123"/>
    </source>
</evidence>
<dbReference type="SUPFAM" id="SSF52540">
    <property type="entry name" value="P-loop containing nucleoside triphosphate hydrolases"/>
    <property type="match status" value="1"/>
</dbReference>
<dbReference type="Gene3D" id="3.40.50.300">
    <property type="entry name" value="P-loop containing nucleotide triphosphate hydrolases"/>
    <property type="match status" value="1"/>
</dbReference>
<dbReference type="GO" id="GO:0051301">
    <property type="term" value="P:cell division"/>
    <property type="evidence" value="ECO:0007669"/>
    <property type="project" value="UniProtKB-KW"/>
</dbReference>
<proteinExistence type="predicted"/>
<feature type="region of interest" description="Disordered" evidence="7">
    <location>
        <begin position="213"/>
        <end position="236"/>
    </location>
</feature>
<comment type="caution">
    <text evidence="9">The sequence shown here is derived from an EMBL/GenBank/DDBJ whole genome shotgun (WGS) entry which is preliminary data.</text>
</comment>
<sequence>MEKKNPVEGELVYINTKHPDFHEARLIHRTLTDGVYITNLNQIQNKPKRDKRPKINALQSAIDEQERRISKQLKNEHKNERLEFENQITKIQTMLEFERSRDTVGHVEQIIEDLQNEISEIKDRLLDQKKKIEFQEREIADCRKCVAQLNKDYNEQRKRLQLIESDIEKLRMDQHNYFRTAKLNEILLPFPGNSGSMTAILLTEITLSDDTNIPIQSTTTTTTTDSSTASNDDRNYPSQLETKQIYDIEDKFELNYKPIDACSREVKTTFELITNGEFEHTRNAAKQHYDRFNTFYEHVSTCIDDIYKSLTNFQDAVACLTAENAEESYCDGITYNCTAPGKCFQAMKNLSSGEKTVAAICLFFKSAPLFLLDEVDVALDNTNICKVADFIREQSASKFQCIVISLKERFYSRAGALIAIFPKPGDCITSYCFTLDLNQFDERENIANRRG</sequence>
<dbReference type="GO" id="GO:0008278">
    <property type="term" value="C:cohesin complex"/>
    <property type="evidence" value="ECO:0007669"/>
    <property type="project" value="TreeGrafter"/>
</dbReference>
<dbReference type="EMBL" id="CAJOBD010003362">
    <property type="protein sequence ID" value="CAF3943645.1"/>
    <property type="molecule type" value="Genomic_DNA"/>
</dbReference>
<dbReference type="InterPro" id="IPR003395">
    <property type="entry name" value="RecF/RecN/SMC_N"/>
</dbReference>
<dbReference type="PANTHER" id="PTHR18937:SF12">
    <property type="entry name" value="STRUCTURAL MAINTENANCE OF CHROMOSOMES PROTEIN"/>
    <property type="match status" value="1"/>
</dbReference>
<feature type="compositionally biased region" description="Low complexity" evidence="7">
    <location>
        <begin position="217"/>
        <end position="230"/>
    </location>
</feature>
<evidence type="ECO:0000259" key="8">
    <source>
        <dbReference type="Pfam" id="PF02463"/>
    </source>
</evidence>
<keyword evidence="6" id="KW-0175">Coiled coil</keyword>